<evidence type="ECO:0000313" key="3">
    <source>
        <dbReference type="Proteomes" id="UP000578112"/>
    </source>
</evidence>
<feature type="compositionally biased region" description="Low complexity" evidence="1">
    <location>
        <begin position="28"/>
        <end position="42"/>
    </location>
</feature>
<keyword evidence="3" id="KW-1185">Reference proteome</keyword>
<organism evidence="2 3">
    <name type="scientific">Actinoplanes digitatis</name>
    <dbReference type="NCBI Taxonomy" id="1868"/>
    <lineage>
        <taxon>Bacteria</taxon>
        <taxon>Bacillati</taxon>
        <taxon>Actinomycetota</taxon>
        <taxon>Actinomycetes</taxon>
        <taxon>Micromonosporales</taxon>
        <taxon>Micromonosporaceae</taxon>
        <taxon>Actinoplanes</taxon>
    </lineage>
</organism>
<dbReference type="EMBL" id="JACHNH010000001">
    <property type="protein sequence ID" value="MBB4762847.1"/>
    <property type="molecule type" value="Genomic_DNA"/>
</dbReference>
<evidence type="ECO:0000313" key="2">
    <source>
        <dbReference type="EMBL" id="MBB4762847.1"/>
    </source>
</evidence>
<dbReference type="AlphaFoldDB" id="A0A7W7MQM1"/>
<sequence>MATLLAVLATVTLAGCTDDPAPQPRPAAPSQAPSASATSTPPVRLKVPPAVAGEVARRVLVEKDGHPQGTTTVRRGARAGQEYWVHAACTSPTSGKTLSVEVRGAEPGASADALVAFEIPCDGTPTVNGAGELPAESVAVYLSGDQSDVSAYAVLAPTPSLPEGK</sequence>
<reference evidence="2 3" key="1">
    <citation type="submission" date="2020-08" db="EMBL/GenBank/DDBJ databases">
        <title>Sequencing the genomes of 1000 actinobacteria strains.</title>
        <authorList>
            <person name="Klenk H.-P."/>
        </authorList>
    </citation>
    <scope>NUCLEOTIDE SEQUENCE [LARGE SCALE GENOMIC DNA]</scope>
    <source>
        <strain evidence="2 3">DSM 43149</strain>
    </source>
</reference>
<dbReference type="Proteomes" id="UP000578112">
    <property type="component" value="Unassembled WGS sequence"/>
</dbReference>
<evidence type="ECO:0000256" key="1">
    <source>
        <dbReference type="SAM" id="MobiDB-lite"/>
    </source>
</evidence>
<accession>A0A7W7MQM1</accession>
<protein>
    <submittedName>
        <fullName evidence="2">Uncharacterized protein</fullName>
    </submittedName>
</protein>
<name>A0A7W7MQM1_9ACTN</name>
<proteinExistence type="predicted"/>
<gene>
    <name evidence="2" type="ORF">BJ971_003403</name>
</gene>
<dbReference type="RefSeq" id="WP_184994237.1">
    <property type="nucleotide sequence ID" value="NZ_BOMK01000004.1"/>
</dbReference>
<feature type="region of interest" description="Disordered" evidence="1">
    <location>
        <begin position="17"/>
        <end position="45"/>
    </location>
</feature>
<comment type="caution">
    <text evidence="2">The sequence shown here is derived from an EMBL/GenBank/DDBJ whole genome shotgun (WGS) entry which is preliminary data.</text>
</comment>